<feature type="compositionally biased region" description="Basic and acidic residues" evidence="1">
    <location>
        <begin position="44"/>
        <end position="66"/>
    </location>
</feature>
<dbReference type="PATRIC" id="fig|408015.6.peg.3799"/>
<dbReference type="KEGG" id="sxi:SXIM_37480"/>
<proteinExistence type="predicted"/>
<organism evidence="2 3">
    <name type="scientific">Streptomyces xiamenensis</name>
    <dbReference type="NCBI Taxonomy" id="408015"/>
    <lineage>
        <taxon>Bacteria</taxon>
        <taxon>Bacillati</taxon>
        <taxon>Actinomycetota</taxon>
        <taxon>Actinomycetes</taxon>
        <taxon>Kitasatosporales</taxon>
        <taxon>Streptomycetaceae</taxon>
        <taxon>Streptomyces</taxon>
    </lineage>
</organism>
<gene>
    <name evidence="2" type="ORF">SXIM_37480</name>
</gene>
<protein>
    <submittedName>
        <fullName evidence="2">TetR family transcriptional regulator</fullName>
    </submittedName>
</protein>
<dbReference type="STRING" id="408015.SXIM_37480"/>
<dbReference type="Proteomes" id="UP000034034">
    <property type="component" value="Chromosome"/>
</dbReference>
<feature type="region of interest" description="Disordered" evidence="1">
    <location>
        <begin position="1"/>
        <end position="87"/>
    </location>
</feature>
<dbReference type="AlphaFoldDB" id="A0A0F7FYK2"/>
<evidence type="ECO:0000313" key="3">
    <source>
        <dbReference type="Proteomes" id="UP000034034"/>
    </source>
</evidence>
<dbReference type="HOGENOM" id="CLU_176356_0_0_11"/>
<evidence type="ECO:0000313" key="2">
    <source>
        <dbReference type="EMBL" id="AKG45132.1"/>
    </source>
</evidence>
<keyword evidence="3" id="KW-1185">Reference proteome</keyword>
<name>A0A0F7FYK2_9ACTN</name>
<reference evidence="2" key="1">
    <citation type="submission" date="2019-08" db="EMBL/GenBank/DDBJ databases">
        <title>Complete genome sequence of a mangrove-derived Streptomyces xiamenensis.</title>
        <authorList>
            <person name="Xu J."/>
        </authorList>
    </citation>
    <scope>NUCLEOTIDE SEQUENCE</scope>
    <source>
        <strain evidence="2">318</strain>
    </source>
</reference>
<sequence length="87" mass="9715">MTADPREPEGLDEFLAQEAEQDEDEASGRGRGSEDPEAPEADAVEQRLELLQRRDSPLTGRHHDEVDPADEAEQARVVDPGDEEYRS</sequence>
<accession>A0A0F7FYK2</accession>
<dbReference type="EMBL" id="CP009922">
    <property type="protein sequence ID" value="AKG45132.1"/>
    <property type="molecule type" value="Genomic_DNA"/>
</dbReference>
<dbReference type="RefSeq" id="WP_030737303.1">
    <property type="nucleotide sequence ID" value="NZ_CP009922.3"/>
</dbReference>
<evidence type="ECO:0000256" key="1">
    <source>
        <dbReference type="SAM" id="MobiDB-lite"/>
    </source>
</evidence>